<name>A0A1E5PLN1_9ACTN</name>
<dbReference type="PANTHER" id="PTHR35526:SF3">
    <property type="entry name" value="ANTI-SIGMA-F FACTOR RSBW"/>
    <property type="match status" value="1"/>
</dbReference>
<keyword evidence="1" id="KW-0418">Kinase</keyword>
<dbReference type="EMBL" id="MEHK01000001">
    <property type="protein sequence ID" value="OEJ30420.1"/>
    <property type="molecule type" value="Genomic_DNA"/>
</dbReference>
<dbReference type="OrthoDB" id="5184679at2"/>
<dbReference type="AlphaFoldDB" id="A0A1E5PLN1"/>
<evidence type="ECO:0000256" key="2">
    <source>
        <dbReference type="SAM" id="MobiDB-lite"/>
    </source>
</evidence>
<sequence>MGLELPSAVPQDPRQAEVRVDFDGAPGCIAEARETAAVFLRHHAAQPARRTFHDDVLLVVSELVTNAVRHAPGPFVLEIGLVSGGIEIAVRDTSPHPPHSRPPDRTGGRGWGIIQTLARRVRVVPRQGGKTVHAELAW</sequence>
<evidence type="ECO:0000259" key="3">
    <source>
        <dbReference type="Pfam" id="PF13581"/>
    </source>
</evidence>
<gene>
    <name evidence="4" type="ORF">BGK67_02790</name>
</gene>
<dbReference type="STRING" id="36818.BGK67_02790"/>
<keyword evidence="5" id="KW-1185">Reference proteome</keyword>
<feature type="region of interest" description="Disordered" evidence="2">
    <location>
        <begin position="91"/>
        <end position="110"/>
    </location>
</feature>
<feature type="domain" description="Histidine kinase/HSP90-like ATPase" evidence="3">
    <location>
        <begin position="29"/>
        <end position="133"/>
    </location>
</feature>
<dbReference type="InterPro" id="IPR036890">
    <property type="entry name" value="HATPase_C_sf"/>
</dbReference>
<protein>
    <recommendedName>
        <fullName evidence="3">Histidine kinase/HSP90-like ATPase domain-containing protein</fullName>
    </recommendedName>
</protein>
<keyword evidence="1" id="KW-0723">Serine/threonine-protein kinase</keyword>
<comment type="caution">
    <text evidence="4">The sequence shown here is derived from an EMBL/GenBank/DDBJ whole genome shotgun (WGS) entry which is preliminary data.</text>
</comment>
<evidence type="ECO:0000313" key="4">
    <source>
        <dbReference type="EMBL" id="OEJ30420.1"/>
    </source>
</evidence>
<evidence type="ECO:0000313" key="5">
    <source>
        <dbReference type="Proteomes" id="UP000095705"/>
    </source>
</evidence>
<reference evidence="4 5" key="1">
    <citation type="submission" date="2016-08" db="EMBL/GenBank/DDBJ databases">
        <title>The complete genome of Streptomyces subrutilus 10-1-1.</title>
        <authorList>
            <person name="Chen X."/>
        </authorList>
    </citation>
    <scope>NUCLEOTIDE SEQUENCE [LARGE SCALE GENOMIC DNA]</scope>
    <source>
        <strain evidence="4 5">10-1-1</strain>
    </source>
</reference>
<dbReference type="CDD" id="cd16936">
    <property type="entry name" value="HATPase_RsbW-like"/>
    <property type="match status" value="1"/>
</dbReference>
<evidence type="ECO:0000256" key="1">
    <source>
        <dbReference type="ARBA" id="ARBA00022527"/>
    </source>
</evidence>
<dbReference type="RefSeq" id="WP_069918565.1">
    <property type="nucleotide sequence ID" value="NZ_MEHK01000001.1"/>
</dbReference>
<dbReference type="Proteomes" id="UP000095705">
    <property type="component" value="Unassembled WGS sequence"/>
</dbReference>
<accession>A0A1E5PLN1</accession>
<dbReference type="Pfam" id="PF13581">
    <property type="entry name" value="HATPase_c_2"/>
    <property type="match status" value="1"/>
</dbReference>
<dbReference type="Gene3D" id="3.30.565.10">
    <property type="entry name" value="Histidine kinase-like ATPase, C-terminal domain"/>
    <property type="match status" value="1"/>
</dbReference>
<proteinExistence type="predicted"/>
<dbReference type="InterPro" id="IPR050267">
    <property type="entry name" value="Anti-sigma-factor_SerPK"/>
</dbReference>
<dbReference type="PANTHER" id="PTHR35526">
    <property type="entry name" value="ANTI-SIGMA-F FACTOR RSBW-RELATED"/>
    <property type="match status" value="1"/>
</dbReference>
<keyword evidence="1" id="KW-0808">Transferase</keyword>
<dbReference type="SUPFAM" id="SSF55874">
    <property type="entry name" value="ATPase domain of HSP90 chaperone/DNA topoisomerase II/histidine kinase"/>
    <property type="match status" value="1"/>
</dbReference>
<dbReference type="GO" id="GO:0004674">
    <property type="term" value="F:protein serine/threonine kinase activity"/>
    <property type="evidence" value="ECO:0007669"/>
    <property type="project" value="UniProtKB-KW"/>
</dbReference>
<organism evidence="4 5">
    <name type="scientific">Streptomyces subrutilus</name>
    <dbReference type="NCBI Taxonomy" id="36818"/>
    <lineage>
        <taxon>Bacteria</taxon>
        <taxon>Bacillati</taxon>
        <taxon>Actinomycetota</taxon>
        <taxon>Actinomycetes</taxon>
        <taxon>Kitasatosporales</taxon>
        <taxon>Streptomycetaceae</taxon>
        <taxon>Streptomyces</taxon>
    </lineage>
</organism>
<dbReference type="InterPro" id="IPR003594">
    <property type="entry name" value="HATPase_dom"/>
</dbReference>